<keyword evidence="1" id="KW-0472">Membrane</keyword>
<evidence type="ECO:0008006" key="5">
    <source>
        <dbReference type="Google" id="ProtNLM"/>
    </source>
</evidence>
<keyword evidence="4" id="KW-1185">Reference proteome</keyword>
<gene>
    <name evidence="3" type="ORF">VOP03_06050</name>
</gene>
<reference evidence="3 4" key="1">
    <citation type="submission" date="2024-01" db="EMBL/GenBank/DDBJ databases">
        <title>The strains designed SYSU M86414 and SYSU M84420 isolated from the marine sediment in San Sha City (Hainan Province, China).</title>
        <authorList>
            <person name="Guo D."/>
        </authorList>
    </citation>
    <scope>NUCLEOTIDE SEQUENCE [LARGE SCALE GENOMIC DNA]</scope>
    <source>
        <strain evidence="3 4">SYSU M84420</strain>
    </source>
</reference>
<keyword evidence="1" id="KW-1133">Transmembrane helix</keyword>
<comment type="caution">
    <text evidence="3">The sequence shown here is derived from an EMBL/GenBank/DDBJ whole genome shotgun (WGS) entry which is preliminary data.</text>
</comment>
<feature type="chain" id="PRO_5046551813" description="PEGA domain-containing protein" evidence="2">
    <location>
        <begin position="25"/>
        <end position="169"/>
    </location>
</feature>
<feature type="signal peptide" evidence="2">
    <location>
        <begin position="1"/>
        <end position="24"/>
    </location>
</feature>
<dbReference type="EMBL" id="JAYMGW010000004">
    <property type="protein sequence ID" value="MEC4264901.1"/>
    <property type="molecule type" value="Genomic_DNA"/>
</dbReference>
<keyword evidence="1" id="KW-0812">Transmembrane</keyword>
<sequence>MIKNSTTKMTAIFLAATFLFSSCASIVSKGSYPISINSAPSEAKIVIKDKKGIEIFSGQTPATLKLKAGSGFFGKARYQVTFSKAGYDTKTVPVDFKLDGWYFGNLLLGGLIGMLIIDPATGAMYKLETEFLNETLIQATASNQNNGLKVYDLNEIPAAWKGHLEQVGE</sequence>
<protein>
    <recommendedName>
        <fullName evidence="5">PEGA domain-containing protein</fullName>
    </recommendedName>
</protein>
<dbReference type="RefSeq" id="WP_326278109.1">
    <property type="nucleotide sequence ID" value="NZ_JAYKYV010000004.1"/>
</dbReference>
<keyword evidence="2" id="KW-0732">Signal</keyword>
<dbReference type="Proteomes" id="UP001355298">
    <property type="component" value="Unassembled WGS sequence"/>
</dbReference>
<feature type="transmembrane region" description="Helical" evidence="1">
    <location>
        <begin position="100"/>
        <end position="117"/>
    </location>
</feature>
<accession>A0ABU6IPC9</accession>
<organism evidence="3 4">
    <name type="scientific">Flagellimonas halotolerans</name>
    <dbReference type="NCBI Taxonomy" id="3112164"/>
    <lineage>
        <taxon>Bacteria</taxon>
        <taxon>Pseudomonadati</taxon>
        <taxon>Bacteroidota</taxon>
        <taxon>Flavobacteriia</taxon>
        <taxon>Flavobacteriales</taxon>
        <taxon>Flavobacteriaceae</taxon>
        <taxon>Flagellimonas</taxon>
    </lineage>
</organism>
<proteinExistence type="predicted"/>
<dbReference type="PROSITE" id="PS51257">
    <property type="entry name" value="PROKAR_LIPOPROTEIN"/>
    <property type="match status" value="1"/>
</dbReference>
<evidence type="ECO:0000313" key="3">
    <source>
        <dbReference type="EMBL" id="MEC4264901.1"/>
    </source>
</evidence>
<evidence type="ECO:0000256" key="2">
    <source>
        <dbReference type="SAM" id="SignalP"/>
    </source>
</evidence>
<name>A0ABU6IPC9_9FLAO</name>
<evidence type="ECO:0000256" key="1">
    <source>
        <dbReference type="SAM" id="Phobius"/>
    </source>
</evidence>
<evidence type="ECO:0000313" key="4">
    <source>
        <dbReference type="Proteomes" id="UP001355298"/>
    </source>
</evidence>